<name>A0ACC2DL30_DIPCM</name>
<protein>
    <submittedName>
        <fullName evidence="1">Uncharacterized protein</fullName>
    </submittedName>
</protein>
<evidence type="ECO:0000313" key="1">
    <source>
        <dbReference type="EMBL" id="KAJ7554943.1"/>
    </source>
</evidence>
<organism evidence="1 2">
    <name type="scientific">Diphasiastrum complanatum</name>
    <name type="common">Issler's clubmoss</name>
    <name type="synonym">Lycopodium complanatum</name>
    <dbReference type="NCBI Taxonomy" id="34168"/>
    <lineage>
        <taxon>Eukaryota</taxon>
        <taxon>Viridiplantae</taxon>
        <taxon>Streptophyta</taxon>
        <taxon>Embryophyta</taxon>
        <taxon>Tracheophyta</taxon>
        <taxon>Lycopodiopsida</taxon>
        <taxon>Lycopodiales</taxon>
        <taxon>Lycopodiaceae</taxon>
        <taxon>Lycopodioideae</taxon>
        <taxon>Diphasiastrum</taxon>
    </lineage>
</organism>
<sequence length="394" mass="41998">MELGVAMLKSRQALSLLSTEPSSADSDAIPVDSKVASRIVDLRSDTVTKPTAEMRAAMASAEVDDDLLGVDPTVCKLQQQMAKIFGKEAGLFVPSGTMGNLMGVLVHCEVRGSEVILGSECHLHIYEQGGMSTLGGVHPRTVLNKADGTMDLQEVEAAIRPLNDDCYPTTRLICIENTHNRCGGKCISVEYTDKIGELAKWYGLKFHIDGARIFNAATALGVSPERLTRAADSISVCLSKGLAAPVGSVLVGSSEFIAKARKLRKALGGGMRQAGVIAAAGLISLRDMVGKLKDDHHHAQLLAEGLNAIAGLKVDVANVETNIVNVEVTTDSALGAEDLCEAMKERGVLSIATQGTRIRLVTHYHISNDDVQYVLACFQDTLLKTIAVHRENGI</sequence>
<dbReference type="Proteomes" id="UP001162992">
    <property type="component" value="Chromosome 5"/>
</dbReference>
<dbReference type="EMBL" id="CM055096">
    <property type="protein sequence ID" value="KAJ7554943.1"/>
    <property type="molecule type" value="Genomic_DNA"/>
</dbReference>
<keyword evidence="2" id="KW-1185">Reference proteome</keyword>
<gene>
    <name evidence="1" type="ORF">O6H91_05G016400</name>
</gene>
<accession>A0ACC2DL30</accession>
<evidence type="ECO:0000313" key="2">
    <source>
        <dbReference type="Proteomes" id="UP001162992"/>
    </source>
</evidence>
<reference evidence="2" key="1">
    <citation type="journal article" date="2024" name="Proc. Natl. Acad. Sci. U.S.A.">
        <title>Extraordinary preservation of gene collinearity over three hundred million years revealed in homosporous lycophytes.</title>
        <authorList>
            <person name="Li C."/>
            <person name="Wickell D."/>
            <person name="Kuo L.Y."/>
            <person name="Chen X."/>
            <person name="Nie B."/>
            <person name="Liao X."/>
            <person name="Peng D."/>
            <person name="Ji J."/>
            <person name="Jenkins J."/>
            <person name="Williams M."/>
            <person name="Shu S."/>
            <person name="Plott C."/>
            <person name="Barry K."/>
            <person name="Rajasekar S."/>
            <person name="Grimwood J."/>
            <person name="Han X."/>
            <person name="Sun S."/>
            <person name="Hou Z."/>
            <person name="He W."/>
            <person name="Dai G."/>
            <person name="Sun C."/>
            <person name="Schmutz J."/>
            <person name="Leebens-Mack J.H."/>
            <person name="Li F.W."/>
            <person name="Wang L."/>
        </authorList>
    </citation>
    <scope>NUCLEOTIDE SEQUENCE [LARGE SCALE GENOMIC DNA]</scope>
    <source>
        <strain evidence="2">cv. PW_Plant_1</strain>
    </source>
</reference>
<proteinExistence type="predicted"/>
<comment type="caution">
    <text evidence="1">The sequence shown here is derived from an EMBL/GenBank/DDBJ whole genome shotgun (WGS) entry which is preliminary data.</text>
</comment>